<evidence type="ECO:0000256" key="2">
    <source>
        <dbReference type="ARBA" id="ARBA00023012"/>
    </source>
</evidence>
<evidence type="ECO:0000256" key="1">
    <source>
        <dbReference type="ARBA" id="ARBA00022490"/>
    </source>
</evidence>
<gene>
    <name evidence="8" type="ORF">JP39_08365</name>
</gene>
<dbReference type="InterPro" id="IPR011006">
    <property type="entry name" value="CheY-like_superfamily"/>
</dbReference>
<reference evidence="8 9" key="1">
    <citation type="submission" date="2015-08" db="EMBL/GenBank/DDBJ databases">
        <title>Genomic sequence of Lactobacillus heilongjiangensis DSM 28069, isolated from Chinese traditional pickle.</title>
        <authorList>
            <person name="Jiang X."/>
            <person name="Zheng B."/>
            <person name="Cheng H."/>
        </authorList>
    </citation>
    <scope>NUCLEOTIDE SEQUENCE [LARGE SCALE GENOMIC DNA]</scope>
    <source>
        <strain evidence="8 9">DSM 28069</strain>
    </source>
</reference>
<dbReference type="PROSITE" id="PS50110">
    <property type="entry name" value="RESPONSE_REGULATORY"/>
    <property type="match status" value="1"/>
</dbReference>
<feature type="domain" description="Response regulatory" evidence="6">
    <location>
        <begin position="4"/>
        <end position="130"/>
    </location>
</feature>
<dbReference type="RefSeq" id="WP_041500512.1">
    <property type="nucleotide sequence ID" value="NZ_BJDV01000002.1"/>
</dbReference>
<keyword evidence="2" id="KW-0902">Two-component regulatory system</keyword>
<evidence type="ECO:0008006" key="10">
    <source>
        <dbReference type="Google" id="ProtNLM"/>
    </source>
</evidence>
<evidence type="ECO:0000256" key="3">
    <source>
        <dbReference type="ARBA" id="ARBA00023159"/>
    </source>
</evidence>
<evidence type="ECO:0000256" key="4">
    <source>
        <dbReference type="ARBA" id="ARBA00037164"/>
    </source>
</evidence>
<dbReference type="InterPro" id="IPR046947">
    <property type="entry name" value="LytR-like"/>
</dbReference>
<dbReference type="SUPFAM" id="SSF52172">
    <property type="entry name" value="CheY-like"/>
    <property type="match status" value="1"/>
</dbReference>
<organism evidence="8 9">
    <name type="scientific">Companilactobacillus heilongjiangensis</name>
    <dbReference type="NCBI Taxonomy" id="1074467"/>
    <lineage>
        <taxon>Bacteria</taxon>
        <taxon>Bacillati</taxon>
        <taxon>Bacillota</taxon>
        <taxon>Bacilli</taxon>
        <taxon>Lactobacillales</taxon>
        <taxon>Lactobacillaceae</taxon>
        <taxon>Companilactobacillus</taxon>
    </lineage>
</organism>
<dbReference type="SMART" id="SM00448">
    <property type="entry name" value="REC"/>
    <property type="match status" value="1"/>
</dbReference>
<protein>
    <recommendedName>
        <fullName evidence="10">Response regulator</fullName>
    </recommendedName>
</protein>
<feature type="domain" description="HTH LytTR-type" evidence="7">
    <location>
        <begin position="148"/>
        <end position="249"/>
    </location>
</feature>
<evidence type="ECO:0000259" key="7">
    <source>
        <dbReference type="PROSITE" id="PS50930"/>
    </source>
</evidence>
<comment type="function">
    <text evidence="4">Required for high-level post-exponential phase expression of a series of secreted proteins.</text>
</comment>
<keyword evidence="1" id="KW-0963">Cytoplasm</keyword>
<dbReference type="EMBL" id="CP012559">
    <property type="protein sequence ID" value="ALB29367.1"/>
    <property type="molecule type" value="Genomic_DNA"/>
</dbReference>
<keyword evidence="5" id="KW-0597">Phosphoprotein</keyword>
<evidence type="ECO:0000313" key="8">
    <source>
        <dbReference type="EMBL" id="ALB29367.1"/>
    </source>
</evidence>
<sequence>MLLNIIICEDNEELRMYYQLIIKNYIKEHPTVDMKIILSTSNPRNVDINIENQVDEVKLFLLDIEFSNSKIKGIELATDIRNMDSRAKIIFITTHEELTPLIFERKVQPLDCIDKEIGMEKIKERLYDDLDEALKSINPNLYEKKNTFEFNIGPKKYSFTLDQVDYFESVENNHNIFLHSTFEVIEFPGTLKSIEQKFPEFYRAHKSLVVNIDNIKEIDIRNHKLNFKDKSTCDISRRKLVALKKLYELN</sequence>
<dbReference type="InterPro" id="IPR007492">
    <property type="entry name" value="LytTR_DNA-bd_dom"/>
</dbReference>
<dbReference type="InterPro" id="IPR001789">
    <property type="entry name" value="Sig_transdc_resp-reg_receiver"/>
</dbReference>
<dbReference type="PROSITE" id="PS50930">
    <property type="entry name" value="HTH_LYTTR"/>
    <property type="match status" value="1"/>
</dbReference>
<accession>A0A0K2LDI9</accession>
<dbReference type="Gene3D" id="3.40.50.2300">
    <property type="match status" value="1"/>
</dbReference>
<evidence type="ECO:0000259" key="6">
    <source>
        <dbReference type="PROSITE" id="PS50110"/>
    </source>
</evidence>
<dbReference type="GO" id="GO:0003677">
    <property type="term" value="F:DNA binding"/>
    <property type="evidence" value="ECO:0007669"/>
    <property type="project" value="InterPro"/>
</dbReference>
<keyword evidence="9" id="KW-1185">Reference proteome</keyword>
<dbReference type="Pfam" id="PF00072">
    <property type="entry name" value="Response_reg"/>
    <property type="match status" value="1"/>
</dbReference>
<dbReference type="Pfam" id="PF04397">
    <property type="entry name" value="LytTR"/>
    <property type="match status" value="1"/>
</dbReference>
<dbReference type="KEGG" id="lhi:JP39_08365"/>
<evidence type="ECO:0000256" key="5">
    <source>
        <dbReference type="PROSITE-ProRule" id="PRU00169"/>
    </source>
</evidence>
<dbReference type="PANTHER" id="PTHR37299:SF3">
    <property type="entry name" value="STAGE 0 SPORULATION PROTEIN A HOMOLOG"/>
    <property type="match status" value="1"/>
</dbReference>
<feature type="modified residue" description="4-aspartylphosphate" evidence="5">
    <location>
        <position position="63"/>
    </location>
</feature>
<dbReference type="GO" id="GO:0000156">
    <property type="term" value="F:phosphorelay response regulator activity"/>
    <property type="evidence" value="ECO:0007669"/>
    <property type="project" value="InterPro"/>
</dbReference>
<dbReference type="SMART" id="SM00850">
    <property type="entry name" value="LytTR"/>
    <property type="match status" value="1"/>
</dbReference>
<dbReference type="STRING" id="1074467.JP39_08365"/>
<dbReference type="OrthoDB" id="9809318at2"/>
<evidence type="ECO:0000313" key="9">
    <source>
        <dbReference type="Proteomes" id="UP000061546"/>
    </source>
</evidence>
<dbReference type="AlphaFoldDB" id="A0A0K2LDI9"/>
<keyword evidence="3" id="KW-0010">Activator</keyword>
<dbReference type="PANTHER" id="PTHR37299">
    <property type="entry name" value="TRANSCRIPTIONAL REGULATOR-RELATED"/>
    <property type="match status" value="1"/>
</dbReference>
<proteinExistence type="predicted"/>
<dbReference type="Proteomes" id="UP000061546">
    <property type="component" value="Chromosome"/>
</dbReference>
<dbReference type="Gene3D" id="2.40.50.1020">
    <property type="entry name" value="LytTr DNA-binding domain"/>
    <property type="match status" value="1"/>
</dbReference>
<name>A0A0K2LDI9_9LACO</name>